<dbReference type="EMBL" id="FQWY01000027">
    <property type="protein sequence ID" value="SHH06126.1"/>
    <property type="molecule type" value="Genomic_DNA"/>
</dbReference>
<evidence type="ECO:0000313" key="3">
    <source>
        <dbReference type="Proteomes" id="UP000242329"/>
    </source>
</evidence>
<dbReference type="Gene3D" id="3.40.50.1950">
    <property type="entry name" value="Flavin prenyltransferase-like"/>
    <property type="match status" value="1"/>
</dbReference>
<dbReference type="InterPro" id="IPR003382">
    <property type="entry name" value="Flavoprotein"/>
</dbReference>
<dbReference type="NCBIfam" id="TIGR02852">
    <property type="entry name" value="spore_dpaB"/>
    <property type="match status" value="1"/>
</dbReference>
<dbReference type="OrthoDB" id="9792688at2"/>
<sequence>MQEAKKARLKGVKIGVVLTGSHCTVAEVIPEIKALKEEGAEIYPIFSYTVDETDNRFYKVEDLKKQIKEITEHNIINTIVGAEPIGPHKLLDILLVAPATGNTIAKLANGIVDTPALMAIKAQLRNQRPVVIAISTNDALGINARNIGMLLNMKNIYFVPFRQDNPVEKANSLVAQMDKIVDTIILALQGKQIQPVLLGPANC</sequence>
<feature type="domain" description="Flavoprotein" evidence="1">
    <location>
        <begin position="13"/>
        <end position="185"/>
    </location>
</feature>
<evidence type="ECO:0000259" key="1">
    <source>
        <dbReference type="Pfam" id="PF02441"/>
    </source>
</evidence>
<dbReference type="InterPro" id="IPR014214">
    <property type="entry name" value="Dipicolinic_acid_synth_B"/>
</dbReference>
<name>A0A1M5PWQ8_9FIRM</name>
<proteinExistence type="predicted"/>
<evidence type="ECO:0000313" key="2">
    <source>
        <dbReference type="EMBL" id="SHH06126.1"/>
    </source>
</evidence>
<organism evidence="2 3">
    <name type="scientific">Thermosyntropha lipolytica DSM 11003</name>
    <dbReference type="NCBI Taxonomy" id="1123382"/>
    <lineage>
        <taxon>Bacteria</taxon>
        <taxon>Bacillati</taxon>
        <taxon>Bacillota</taxon>
        <taxon>Clostridia</taxon>
        <taxon>Eubacteriales</taxon>
        <taxon>Syntrophomonadaceae</taxon>
        <taxon>Thermosyntropha</taxon>
    </lineage>
</organism>
<dbReference type="AlphaFoldDB" id="A0A1M5PWQ8"/>
<dbReference type="STRING" id="1123382.SAMN02745221_01587"/>
<accession>A0A1M5PWQ8</accession>
<dbReference type="Proteomes" id="UP000242329">
    <property type="component" value="Unassembled WGS sequence"/>
</dbReference>
<dbReference type="GO" id="GO:0003824">
    <property type="term" value="F:catalytic activity"/>
    <property type="evidence" value="ECO:0007669"/>
    <property type="project" value="InterPro"/>
</dbReference>
<gene>
    <name evidence="2" type="ORF">SAMN02745221_01587</name>
</gene>
<keyword evidence="3" id="KW-1185">Reference proteome</keyword>
<dbReference type="SUPFAM" id="SSF52507">
    <property type="entry name" value="Homo-oligomeric flavin-containing Cys decarboxylases, HFCD"/>
    <property type="match status" value="1"/>
</dbReference>
<dbReference type="NCBIfam" id="NF006161">
    <property type="entry name" value="PRK08305.1"/>
    <property type="match status" value="1"/>
</dbReference>
<dbReference type="Pfam" id="PF02441">
    <property type="entry name" value="Flavoprotein"/>
    <property type="match status" value="1"/>
</dbReference>
<dbReference type="RefSeq" id="WP_073092512.1">
    <property type="nucleotide sequence ID" value="NZ_FQWY01000027.1"/>
</dbReference>
<dbReference type="PIRSF" id="PIRSF001390">
    <property type="entry name" value="Dipicolinate_synth_subunit_B"/>
    <property type="match status" value="1"/>
</dbReference>
<protein>
    <submittedName>
        <fullName evidence="2">Dipicolinate synthase subunit B</fullName>
    </submittedName>
</protein>
<dbReference type="InterPro" id="IPR036551">
    <property type="entry name" value="Flavin_trans-like"/>
</dbReference>
<reference evidence="3" key="1">
    <citation type="submission" date="2016-11" db="EMBL/GenBank/DDBJ databases">
        <authorList>
            <person name="Varghese N."/>
            <person name="Submissions S."/>
        </authorList>
    </citation>
    <scope>NUCLEOTIDE SEQUENCE [LARGE SCALE GENOMIC DNA]</scope>
    <source>
        <strain evidence="3">DSM 11003</strain>
    </source>
</reference>